<evidence type="ECO:0000256" key="5">
    <source>
        <dbReference type="ARBA" id="ARBA00022679"/>
    </source>
</evidence>
<accession>A0A5C8URN1</accession>
<keyword evidence="7" id="KW-0274">FAD</keyword>
<evidence type="ECO:0000256" key="9">
    <source>
        <dbReference type="ARBA" id="ARBA00031306"/>
    </source>
</evidence>
<dbReference type="AlphaFoldDB" id="A0A5C8URN1"/>
<keyword evidence="5 11" id="KW-0808">Transferase</keyword>
<evidence type="ECO:0000313" key="12">
    <source>
        <dbReference type="Proteomes" id="UP000321379"/>
    </source>
</evidence>
<comment type="cofactor">
    <cofactor evidence="1">
        <name>Mg(2+)</name>
        <dbReference type="ChEBI" id="CHEBI:18420"/>
    </cofactor>
</comment>
<evidence type="ECO:0000256" key="8">
    <source>
        <dbReference type="ARBA" id="ARBA00022842"/>
    </source>
</evidence>
<organism evidence="11 12">
    <name type="scientific">Lacisediminihabitans profunda</name>
    <dbReference type="NCBI Taxonomy" id="2594790"/>
    <lineage>
        <taxon>Bacteria</taxon>
        <taxon>Bacillati</taxon>
        <taxon>Actinomycetota</taxon>
        <taxon>Actinomycetes</taxon>
        <taxon>Micrococcales</taxon>
        <taxon>Microbacteriaceae</taxon>
        <taxon>Lacisediminihabitans</taxon>
    </lineage>
</organism>
<dbReference type="SUPFAM" id="SSF143631">
    <property type="entry name" value="ApbE-like"/>
    <property type="match status" value="1"/>
</dbReference>
<evidence type="ECO:0000313" key="11">
    <source>
        <dbReference type="EMBL" id="TXN30119.1"/>
    </source>
</evidence>
<evidence type="ECO:0000256" key="4">
    <source>
        <dbReference type="ARBA" id="ARBA00022630"/>
    </source>
</evidence>
<evidence type="ECO:0000256" key="6">
    <source>
        <dbReference type="ARBA" id="ARBA00022723"/>
    </source>
</evidence>
<keyword evidence="8" id="KW-0460">Magnesium</keyword>
<sequence>MGGHSTITLVGGSPRLLDACFELAHRCERLWSRFILSSDITRLNWAEGATIAVDPLTVRLATAMLSGFARTAGDFDPTLLPDLLAAGYTRSVVDPSRETTLPLSARAPGEIAGMVIEGDAITLPRGTTLDPGGIGKGLAADVVCEFALAEGAWGVMAEMGGDVVVAGDSPEAQGWRIGVEDPFRDEQFATIVRLGTGAIATSSQLKRRWQAGQTEVHHLIDSRSRRSAVTDVQTVSVIAAQGWYAEILTKPAFVRPPQDFLAWLPSVGAAGSIIDASGTMLESANWRDYA</sequence>
<dbReference type="InterPro" id="IPR024932">
    <property type="entry name" value="ApbE"/>
</dbReference>
<proteinExistence type="predicted"/>
<comment type="caution">
    <text evidence="11">The sequence shown here is derived from an EMBL/GenBank/DDBJ whole genome shotgun (WGS) entry which is preliminary data.</text>
</comment>
<gene>
    <name evidence="11" type="ORF">FVP33_12880</name>
</gene>
<keyword evidence="12" id="KW-1185">Reference proteome</keyword>
<comment type="catalytic activity">
    <reaction evidence="10">
        <text>L-threonyl-[protein] + FAD = FMN-L-threonyl-[protein] + AMP + H(+)</text>
        <dbReference type="Rhea" id="RHEA:36847"/>
        <dbReference type="Rhea" id="RHEA-COMP:11060"/>
        <dbReference type="Rhea" id="RHEA-COMP:11061"/>
        <dbReference type="ChEBI" id="CHEBI:15378"/>
        <dbReference type="ChEBI" id="CHEBI:30013"/>
        <dbReference type="ChEBI" id="CHEBI:57692"/>
        <dbReference type="ChEBI" id="CHEBI:74257"/>
        <dbReference type="ChEBI" id="CHEBI:456215"/>
        <dbReference type="EC" id="2.7.1.180"/>
    </reaction>
</comment>
<dbReference type="GO" id="GO:0046872">
    <property type="term" value="F:metal ion binding"/>
    <property type="evidence" value="ECO:0007669"/>
    <property type="project" value="UniProtKB-KW"/>
</dbReference>
<dbReference type="InterPro" id="IPR003374">
    <property type="entry name" value="ApbE-like_sf"/>
</dbReference>
<evidence type="ECO:0000256" key="2">
    <source>
        <dbReference type="ARBA" id="ARBA00011955"/>
    </source>
</evidence>
<evidence type="ECO:0000256" key="1">
    <source>
        <dbReference type="ARBA" id="ARBA00001946"/>
    </source>
</evidence>
<evidence type="ECO:0000256" key="10">
    <source>
        <dbReference type="ARBA" id="ARBA00048540"/>
    </source>
</evidence>
<evidence type="ECO:0000256" key="3">
    <source>
        <dbReference type="ARBA" id="ARBA00016337"/>
    </source>
</evidence>
<dbReference type="Gene3D" id="3.10.520.10">
    <property type="entry name" value="ApbE-like domains"/>
    <property type="match status" value="1"/>
</dbReference>
<evidence type="ECO:0000256" key="7">
    <source>
        <dbReference type="ARBA" id="ARBA00022827"/>
    </source>
</evidence>
<dbReference type="Proteomes" id="UP000321379">
    <property type="component" value="Unassembled WGS sequence"/>
</dbReference>
<reference evidence="11 12" key="1">
    <citation type="submission" date="2019-08" db="EMBL/GenBank/DDBJ databases">
        <title>Bacterial whole genome sequence for Glaciihabitans sp. CHu50b-6-2.</title>
        <authorList>
            <person name="Jin L."/>
        </authorList>
    </citation>
    <scope>NUCLEOTIDE SEQUENCE [LARGE SCALE GENOMIC DNA]</scope>
    <source>
        <strain evidence="11 12">CHu50b-6-2</strain>
    </source>
</reference>
<name>A0A5C8URN1_9MICO</name>
<protein>
    <recommendedName>
        <fullName evidence="3">FAD:protein FMN transferase</fullName>
        <ecNumber evidence="2">2.7.1.180</ecNumber>
    </recommendedName>
    <alternativeName>
        <fullName evidence="9">Flavin transferase</fullName>
    </alternativeName>
</protein>
<keyword evidence="4" id="KW-0285">Flavoprotein</keyword>
<dbReference type="EC" id="2.7.1.180" evidence="2"/>
<dbReference type="Pfam" id="PF02424">
    <property type="entry name" value="ApbE"/>
    <property type="match status" value="1"/>
</dbReference>
<dbReference type="EMBL" id="VRMG01000008">
    <property type="protein sequence ID" value="TXN30119.1"/>
    <property type="molecule type" value="Genomic_DNA"/>
</dbReference>
<dbReference type="PANTHER" id="PTHR30040:SF2">
    <property type="entry name" value="FAD:PROTEIN FMN TRANSFERASE"/>
    <property type="match status" value="1"/>
</dbReference>
<dbReference type="GO" id="GO:0016740">
    <property type="term" value="F:transferase activity"/>
    <property type="evidence" value="ECO:0007669"/>
    <property type="project" value="UniProtKB-KW"/>
</dbReference>
<keyword evidence="6" id="KW-0479">Metal-binding</keyword>
<dbReference type="PANTHER" id="PTHR30040">
    <property type="entry name" value="THIAMINE BIOSYNTHESIS LIPOPROTEIN APBE"/>
    <property type="match status" value="1"/>
</dbReference>